<reference evidence="1 2" key="1">
    <citation type="submission" date="2014-10" db="EMBL/GenBank/DDBJ databases">
        <title>Draft genome sequence of the proteorhodopsin-containing marine bacterium Dokdonia donghaensis.</title>
        <authorList>
            <person name="Gomez-Consarnau L."/>
            <person name="Gonzalez J.M."/>
            <person name="Riedel T."/>
            <person name="Jaenicke S."/>
            <person name="Wagner-Doebler I."/>
            <person name="Fuhrman J.A."/>
        </authorList>
    </citation>
    <scope>NUCLEOTIDE SEQUENCE [LARGE SCALE GENOMIC DNA]</scope>
    <source>
        <strain evidence="1 2">DSW-1</strain>
    </source>
</reference>
<protein>
    <submittedName>
        <fullName evidence="1">Uncharacterized protein</fullName>
    </submittedName>
</protein>
<comment type="caution">
    <text evidence="1">The sequence shown here is derived from an EMBL/GenBank/DDBJ whole genome shotgun (WGS) entry which is preliminary data.</text>
</comment>
<dbReference type="PATRIC" id="fig|1300343.5.peg.1694"/>
<dbReference type="AlphaFoldDB" id="A0A0A2GX81"/>
<dbReference type="OrthoDB" id="1098521at2"/>
<dbReference type="KEGG" id="ddo:I597_1688"/>
<sequence>MESHNIEKLLEDYFEGSTTLQQEAQLRDYFTGDNVAPHLKEYESMFTAFAVASEETYDRPIVLPKQHKPRYRFMASAAAAVIVGLVIWTQGTQVDNRISTNYENEEVAILKTKQALGMMSQMINSSTTQLDVVEEFDKASSTLFK</sequence>
<accession>A0A0A2GX81</accession>
<gene>
    <name evidence="1" type="ORF">NV36_14010</name>
</gene>
<organism evidence="1 2">
    <name type="scientific">Dokdonia donghaensis DSW-1</name>
    <dbReference type="NCBI Taxonomy" id="1300343"/>
    <lineage>
        <taxon>Bacteria</taxon>
        <taxon>Pseudomonadati</taxon>
        <taxon>Bacteroidota</taxon>
        <taxon>Flavobacteriia</taxon>
        <taxon>Flavobacteriales</taxon>
        <taxon>Flavobacteriaceae</taxon>
        <taxon>Dokdonia</taxon>
    </lineage>
</organism>
<dbReference type="EMBL" id="JSAQ01000001">
    <property type="protein sequence ID" value="KGO07837.1"/>
    <property type="molecule type" value="Genomic_DNA"/>
</dbReference>
<proteinExistence type="predicted"/>
<evidence type="ECO:0000313" key="1">
    <source>
        <dbReference type="EMBL" id="KGO07837.1"/>
    </source>
</evidence>
<dbReference type="Proteomes" id="UP000030140">
    <property type="component" value="Unassembled WGS sequence"/>
</dbReference>
<dbReference type="RefSeq" id="WP_035328364.1">
    <property type="nucleotide sequence ID" value="NZ_CP015125.1"/>
</dbReference>
<evidence type="ECO:0000313" key="2">
    <source>
        <dbReference type="Proteomes" id="UP000030140"/>
    </source>
</evidence>
<name>A0A0A2GX81_9FLAO</name>
<keyword evidence="2" id="KW-1185">Reference proteome</keyword>